<dbReference type="InterPro" id="IPR018200">
    <property type="entry name" value="USP_CS"/>
</dbReference>
<feature type="non-terminal residue" evidence="8">
    <location>
        <position position="1"/>
    </location>
</feature>
<dbReference type="OMA" id="TATKQMY"/>
<dbReference type="FunCoup" id="A3LUR1">
    <property type="interactions" value="830"/>
</dbReference>
<dbReference type="Gene3D" id="3.90.70.10">
    <property type="entry name" value="Cysteine proteinases"/>
    <property type="match status" value="1"/>
</dbReference>
<keyword evidence="9" id="KW-1185">Reference proteome</keyword>
<dbReference type="Pfam" id="PF00443">
    <property type="entry name" value="UCH"/>
    <property type="match status" value="1"/>
</dbReference>
<name>A3LUR1_PICST</name>
<dbReference type="EC" id="3.4.19.12" evidence="6"/>
<evidence type="ECO:0000256" key="1">
    <source>
        <dbReference type="ARBA" id="ARBA00000707"/>
    </source>
</evidence>
<dbReference type="InterPro" id="IPR028889">
    <property type="entry name" value="USP"/>
</dbReference>
<evidence type="ECO:0000259" key="7">
    <source>
        <dbReference type="PROSITE" id="PS50235"/>
    </source>
</evidence>
<evidence type="ECO:0000256" key="6">
    <source>
        <dbReference type="RuleBase" id="RU366025"/>
    </source>
</evidence>
<evidence type="ECO:0000313" key="8">
    <source>
        <dbReference type="EMBL" id="ABN66634.2"/>
    </source>
</evidence>
<dbReference type="PANTHER" id="PTHR24006:SF687">
    <property type="entry name" value="UBIQUITIN CARBOXYL-TERMINAL HYDROLASE 10"/>
    <property type="match status" value="1"/>
</dbReference>
<sequence>KPREENLAPTTPPVALVSNWAAILQSSNTPVSTKKVKHTRSNSESLSTTTLSSVTKFNMSNESVLPLGILILKIMYDPNYSVFGEDNELPVFKIAPRGLTNTGNICYMNSILQMLLYCVPFNRLLKLIEDKSIGTLNRASPTPLLDATIKFFNDFSDKTSGLSSEVEDASESAISPETFYMTLISHEKFSHLKWGQQEDAEEFLGYYLDGLHEEFLSEIRKLNTPSVDSLIQTFSNENENVEKVSMFKFNIKNTVKLIKNENKNNDNEWNEVGSNNKKISVKRTVEIEPSPINMIFGGSFKSVLIVPKANNPNQFQKSITLDPFQNLQLDISEADTIEDAFLNMNKLEKISYKNNDKEVQLKKQTFIDRLPEVLIIHLKRFSYLKDKEVGIEKLRKKVDYAHDLHVPSEVLSNKNIISNAATSFKLIGVVYHHGSSAEGGHYTSDSNVANDWLRIDDTTLKPISVDEVLNGGTEESIKNAYILLYERYN</sequence>
<evidence type="ECO:0000256" key="5">
    <source>
        <dbReference type="ARBA" id="ARBA00022807"/>
    </source>
</evidence>
<dbReference type="RefSeq" id="XP_001384663.2">
    <property type="nucleotide sequence ID" value="XM_001384626.1"/>
</dbReference>
<organism evidence="8 9">
    <name type="scientific">Scheffersomyces stipitis (strain ATCC 58785 / CBS 6054 / NBRC 10063 / NRRL Y-11545)</name>
    <name type="common">Yeast</name>
    <name type="synonym">Pichia stipitis</name>
    <dbReference type="NCBI Taxonomy" id="322104"/>
    <lineage>
        <taxon>Eukaryota</taxon>
        <taxon>Fungi</taxon>
        <taxon>Dikarya</taxon>
        <taxon>Ascomycota</taxon>
        <taxon>Saccharomycotina</taxon>
        <taxon>Pichiomycetes</taxon>
        <taxon>Debaryomycetaceae</taxon>
        <taxon>Scheffersomyces</taxon>
    </lineage>
</organism>
<evidence type="ECO:0000256" key="2">
    <source>
        <dbReference type="ARBA" id="ARBA00022670"/>
    </source>
</evidence>
<dbReference type="GO" id="GO:0006508">
    <property type="term" value="P:proteolysis"/>
    <property type="evidence" value="ECO:0007669"/>
    <property type="project" value="UniProtKB-KW"/>
</dbReference>
<accession>A3LUR1</accession>
<keyword evidence="5 6" id="KW-0788">Thiol protease</keyword>
<dbReference type="PANTHER" id="PTHR24006">
    <property type="entry name" value="UBIQUITIN CARBOXYL-TERMINAL HYDROLASE"/>
    <property type="match status" value="1"/>
</dbReference>
<dbReference type="GO" id="GO:0005634">
    <property type="term" value="C:nucleus"/>
    <property type="evidence" value="ECO:0007669"/>
    <property type="project" value="TreeGrafter"/>
</dbReference>
<dbReference type="PROSITE" id="PS00973">
    <property type="entry name" value="USP_2"/>
    <property type="match status" value="1"/>
</dbReference>
<dbReference type="InterPro" id="IPR038765">
    <property type="entry name" value="Papain-like_cys_pep_sf"/>
</dbReference>
<dbReference type="SUPFAM" id="SSF54001">
    <property type="entry name" value="Cysteine proteinases"/>
    <property type="match status" value="1"/>
</dbReference>
<dbReference type="InterPro" id="IPR050164">
    <property type="entry name" value="Peptidase_C19"/>
</dbReference>
<dbReference type="GO" id="GO:0016579">
    <property type="term" value="P:protein deubiquitination"/>
    <property type="evidence" value="ECO:0007669"/>
    <property type="project" value="InterPro"/>
</dbReference>
<feature type="domain" description="USP" evidence="7">
    <location>
        <begin position="97"/>
        <end position="488"/>
    </location>
</feature>
<evidence type="ECO:0000256" key="3">
    <source>
        <dbReference type="ARBA" id="ARBA00022786"/>
    </source>
</evidence>
<evidence type="ECO:0000256" key="4">
    <source>
        <dbReference type="ARBA" id="ARBA00022801"/>
    </source>
</evidence>
<proteinExistence type="inferred from homology"/>
<dbReference type="STRING" id="322104.A3LUR1"/>
<dbReference type="EMBL" id="CP000499">
    <property type="protein sequence ID" value="ABN66634.2"/>
    <property type="molecule type" value="Genomic_DNA"/>
</dbReference>
<comment type="catalytic activity">
    <reaction evidence="1 6">
        <text>Thiol-dependent hydrolysis of ester, thioester, amide, peptide and isopeptide bonds formed by the C-terminal Gly of ubiquitin (a 76-residue protein attached to proteins as an intracellular targeting signal).</text>
        <dbReference type="EC" id="3.4.19.12"/>
    </reaction>
</comment>
<dbReference type="GO" id="GO:0004843">
    <property type="term" value="F:cysteine-type deubiquitinase activity"/>
    <property type="evidence" value="ECO:0007669"/>
    <property type="project" value="UniProtKB-UniRule"/>
</dbReference>
<dbReference type="KEGG" id="pic:PICST_59800"/>
<dbReference type="InterPro" id="IPR001394">
    <property type="entry name" value="Peptidase_C19_UCH"/>
</dbReference>
<dbReference type="GeneID" id="4839160"/>
<dbReference type="AlphaFoldDB" id="A3LUR1"/>
<keyword evidence="2 6" id="KW-0645">Protease</keyword>
<keyword evidence="4 6" id="KW-0378">Hydrolase</keyword>
<dbReference type="OrthoDB" id="429671at2759"/>
<reference evidence="8 9" key="1">
    <citation type="journal article" date="2007" name="Nat. Biotechnol.">
        <title>Genome sequence of the lignocellulose-bioconverting and xylose-fermenting yeast Pichia stipitis.</title>
        <authorList>
            <person name="Jeffries T.W."/>
            <person name="Grigoriev I.V."/>
            <person name="Grimwood J."/>
            <person name="Laplaza J.M."/>
            <person name="Aerts A."/>
            <person name="Salamov A."/>
            <person name="Schmutz J."/>
            <person name="Lindquist E."/>
            <person name="Dehal P."/>
            <person name="Shapiro H."/>
            <person name="Jin Y.S."/>
            <person name="Passoth V."/>
            <person name="Richardson P.M."/>
        </authorList>
    </citation>
    <scope>NUCLEOTIDE SEQUENCE [LARGE SCALE GENOMIC DNA]</scope>
    <source>
        <strain evidence="9">ATCC 58785 / CBS 6054 / NBRC 10063 / NRRL Y-11545</strain>
    </source>
</reference>
<dbReference type="GO" id="GO:0005829">
    <property type="term" value="C:cytosol"/>
    <property type="evidence" value="ECO:0007669"/>
    <property type="project" value="TreeGrafter"/>
</dbReference>
<dbReference type="HOGENOM" id="CLU_008279_4_0_1"/>
<dbReference type="Proteomes" id="UP000002258">
    <property type="component" value="Chromosome 5"/>
</dbReference>
<dbReference type="PROSITE" id="PS50235">
    <property type="entry name" value="USP_3"/>
    <property type="match status" value="1"/>
</dbReference>
<evidence type="ECO:0000313" key="9">
    <source>
        <dbReference type="Proteomes" id="UP000002258"/>
    </source>
</evidence>
<gene>
    <name evidence="8" type="ORF">PICST_59800</name>
</gene>
<dbReference type="InParanoid" id="A3LUR1"/>
<keyword evidence="3 6" id="KW-0833">Ubl conjugation pathway</keyword>
<dbReference type="eggNOG" id="KOG1871">
    <property type="taxonomic scope" value="Eukaryota"/>
</dbReference>
<protein>
    <recommendedName>
        <fullName evidence="6">Ubiquitin carboxyl-terminal hydrolase</fullName>
        <ecNumber evidence="6">3.4.19.12</ecNumber>
    </recommendedName>
</protein>
<dbReference type="PROSITE" id="PS00972">
    <property type="entry name" value="USP_1"/>
    <property type="match status" value="1"/>
</dbReference>
<comment type="similarity">
    <text evidence="6">Belongs to the peptidase C19 family.</text>
</comment>